<dbReference type="GO" id="GO:0006353">
    <property type="term" value="P:DNA-templated transcription termination"/>
    <property type="evidence" value="ECO:0007669"/>
    <property type="project" value="InterPro"/>
</dbReference>
<gene>
    <name evidence="3" type="ORF">HNQ80_004839</name>
</gene>
<dbReference type="RefSeq" id="WP_184313336.1">
    <property type="nucleotide sequence ID" value="NZ_JACHEN010000044.1"/>
</dbReference>
<dbReference type="Pfam" id="PF07498">
    <property type="entry name" value="Rho_N"/>
    <property type="match status" value="1"/>
</dbReference>
<keyword evidence="4" id="KW-1185">Reference proteome</keyword>
<feature type="compositionally biased region" description="Acidic residues" evidence="1">
    <location>
        <begin position="92"/>
        <end position="107"/>
    </location>
</feature>
<organism evidence="3 4">
    <name type="scientific">Anaerosolibacter carboniphilus</name>
    <dbReference type="NCBI Taxonomy" id="1417629"/>
    <lineage>
        <taxon>Bacteria</taxon>
        <taxon>Bacillati</taxon>
        <taxon>Bacillota</taxon>
        <taxon>Clostridia</taxon>
        <taxon>Peptostreptococcales</taxon>
        <taxon>Thermotaleaceae</taxon>
        <taxon>Anaerosolibacter</taxon>
    </lineage>
</organism>
<dbReference type="InterPro" id="IPR011112">
    <property type="entry name" value="Rho-like_N"/>
</dbReference>
<dbReference type="Gene3D" id="1.10.720.10">
    <property type="match status" value="1"/>
</dbReference>
<evidence type="ECO:0000256" key="1">
    <source>
        <dbReference type="SAM" id="MobiDB-lite"/>
    </source>
</evidence>
<dbReference type="AlphaFoldDB" id="A0A841L8S8"/>
<feature type="domain" description="Rho termination factor-like N-terminal" evidence="2">
    <location>
        <begin position="52"/>
        <end position="93"/>
    </location>
</feature>
<accession>A0A841L8S8</accession>
<evidence type="ECO:0000313" key="4">
    <source>
        <dbReference type="Proteomes" id="UP000579281"/>
    </source>
</evidence>
<evidence type="ECO:0000313" key="3">
    <source>
        <dbReference type="EMBL" id="MBB6218665.1"/>
    </source>
</evidence>
<protein>
    <recommendedName>
        <fullName evidence="2">Rho termination factor-like N-terminal domain-containing protein</fullName>
    </recommendedName>
</protein>
<dbReference type="InterPro" id="IPR036269">
    <property type="entry name" value="Rho_N_sf"/>
</dbReference>
<evidence type="ECO:0000259" key="2">
    <source>
        <dbReference type="SMART" id="SM00959"/>
    </source>
</evidence>
<name>A0A841L8S8_9FIRM</name>
<dbReference type="SMART" id="SM00959">
    <property type="entry name" value="Rho_N"/>
    <property type="match status" value="1"/>
</dbReference>
<dbReference type="SUPFAM" id="SSF68912">
    <property type="entry name" value="Rho N-terminal domain-like"/>
    <property type="match status" value="1"/>
</dbReference>
<feature type="region of interest" description="Disordered" evidence="1">
    <location>
        <begin position="85"/>
        <end position="107"/>
    </location>
</feature>
<dbReference type="EMBL" id="JACHEN010000044">
    <property type="protein sequence ID" value="MBB6218665.1"/>
    <property type="molecule type" value="Genomic_DNA"/>
</dbReference>
<comment type="caution">
    <text evidence="3">The sequence shown here is derived from an EMBL/GenBank/DDBJ whole genome shotgun (WGS) entry which is preliminary data.</text>
</comment>
<reference evidence="3 4" key="1">
    <citation type="submission" date="2020-08" db="EMBL/GenBank/DDBJ databases">
        <title>Genomic Encyclopedia of Type Strains, Phase IV (KMG-IV): sequencing the most valuable type-strain genomes for metagenomic binning, comparative biology and taxonomic classification.</title>
        <authorList>
            <person name="Goeker M."/>
        </authorList>
    </citation>
    <scope>NUCLEOTIDE SEQUENCE [LARGE SCALE GENOMIC DNA]</scope>
    <source>
        <strain evidence="3 4">DSM 103526</strain>
    </source>
</reference>
<sequence>MAKIHAPNKQYSGVSASVTFINGVGETDLPHLIEWFKGHGYEIEEEEKPGTEYEKMKVDQLKELAKEKGIEDYNKMKRDELIKALENREQVSEDDSTGETEEAAGDQ</sequence>
<dbReference type="Proteomes" id="UP000579281">
    <property type="component" value="Unassembled WGS sequence"/>
</dbReference>
<proteinExistence type="predicted"/>